<feature type="transmembrane region" description="Helical" evidence="6">
    <location>
        <begin position="307"/>
        <end position="325"/>
    </location>
</feature>
<feature type="transmembrane region" description="Helical" evidence="6">
    <location>
        <begin position="73"/>
        <end position="91"/>
    </location>
</feature>
<dbReference type="GO" id="GO:0016020">
    <property type="term" value="C:membrane"/>
    <property type="evidence" value="ECO:0007669"/>
    <property type="project" value="UniProtKB-SubCell"/>
</dbReference>
<comment type="subcellular location">
    <subcellularLocation>
        <location evidence="1 6">Membrane</location>
        <topology evidence="1 6">Multi-pass membrane protein</topology>
    </subcellularLocation>
</comment>
<feature type="transmembrane region" description="Helical" evidence="6">
    <location>
        <begin position="185"/>
        <end position="205"/>
    </location>
</feature>
<keyword evidence="8" id="KW-1185">Reference proteome</keyword>
<protein>
    <recommendedName>
        <fullName evidence="6">WAT1-related protein</fullName>
    </recommendedName>
</protein>
<feature type="transmembrane region" description="Helical" evidence="6">
    <location>
        <begin position="282"/>
        <end position="301"/>
    </location>
</feature>
<dbReference type="SUPFAM" id="SSF103481">
    <property type="entry name" value="Multidrug resistance efflux transporter EmrE"/>
    <property type="match status" value="2"/>
</dbReference>
<feature type="transmembrane region" description="Helical" evidence="6">
    <location>
        <begin position="134"/>
        <end position="154"/>
    </location>
</feature>
<evidence type="ECO:0000259" key="7">
    <source>
        <dbReference type="Pfam" id="PF00892"/>
    </source>
</evidence>
<comment type="similarity">
    <text evidence="2 6">Belongs to the drug/metabolite transporter (DMT) superfamily. Plant drug/metabolite exporter (P-DME) (TC 2.A.7.4) family.</text>
</comment>
<dbReference type="Proteomes" id="UP000515151">
    <property type="component" value="Chromosome 2"/>
</dbReference>
<feature type="domain" description="EamA" evidence="7">
    <location>
        <begin position="187"/>
        <end position="325"/>
    </location>
</feature>
<accession>A0A6P8CJ56</accession>
<reference evidence="9" key="2">
    <citation type="submission" date="2025-08" db="UniProtKB">
        <authorList>
            <consortium name="RefSeq"/>
        </authorList>
    </citation>
    <scope>IDENTIFICATION</scope>
    <source>
        <tissue evidence="9">Leaf</tissue>
    </source>
</reference>
<dbReference type="InterPro" id="IPR037185">
    <property type="entry name" value="EmrE-like"/>
</dbReference>
<feature type="transmembrane region" description="Helical" evidence="6">
    <location>
        <begin position="12"/>
        <end position="30"/>
    </location>
</feature>
<dbReference type="RefSeq" id="XP_031384132.1">
    <property type="nucleotide sequence ID" value="XM_031528272.1"/>
</dbReference>
<dbReference type="InterPro" id="IPR030184">
    <property type="entry name" value="WAT1-related"/>
</dbReference>
<proteinExistence type="inferred from homology"/>
<evidence type="ECO:0000256" key="5">
    <source>
        <dbReference type="ARBA" id="ARBA00023136"/>
    </source>
</evidence>
<dbReference type="Pfam" id="PF00892">
    <property type="entry name" value="EamA"/>
    <property type="match status" value="2"/>
</dbReference>
<dbReference type="GeneID" id="116197981"/>
<dbReference type="PANTHER" id="PTHR31218">
    <property type="entry name" value="WAT1-RELATED PROTEIN"/>
    <property type="match status" value="1"/>
</dbReference>
<dbReference type="AlphaFoldDB" id="A0A6P8CJ56"/>
<dbReference type="GO" id="GO:0022857">
    <property type="term" value="F:transmembrane transporter activity"/>
    <property type="evidence" value="ECO:0007669"/>
    <property type="project" value="InterPro"/>
</dbReference>
<evidence type="ECO:0000313" key="8">
    <source>
        <dbReference type="Proteomes" id="UP000515151"/>
    </source>
</evidence>
<gene>
    <name evidence="9" type="primary">LOC116197981</name>
</gene>
<dbReference type="OrthoDB" id="1728340at2759"/>
<feature type="domain" description="EamA" evidence="7">
    <location>
        <begin position="9"/>
        <end position="151"/>
    </location>
</feature>
<sequence length="373" mass="40475">MGKLEDMKPVMAMLVLQFTYAGVNLFSRAAVLQGMNPRVFVVYRHAMATLFIAPVAFLSRWGKSNRASMGLKSFSLIFLAALVGVVINQNMYTEGLYLVSASIASAMANLVPAITFIMAYALRMEHINLRSLRSIAKIVGTILCVGGAIIMALLRGPKLLNNSNEHLILLGSMFGYGGGGHDNNWIIGCLFLVGSCCCWAFWLILQVPMAANYPDCISLSAWMCFLASIQGAALTLFLERDLSVWIPNTKFQLGCVIYTGVIGSGISFFVQAWCIARKGPVFSAMFNPLCTVLVAILAAIFLHEEVYTGSIAGAIGVVIGLYFVLWGKAKDIAPITSEDKLPSSKIDLEEPLLLNNSPTDNIKEASGTDYVQL</sequence>
<keyword evidence="3 6" id="KW-0812">Transmembrane</keyword>
<feature type="transmembrane region" description="Helical" evidence="6">
    <location>
        <begin position="97"/>
        <end position="122"/>
    </location>
</feature>
<evidence type="ECO:0000256" key="6">
    <source>
        <dbReference type="RuleBase" id="RU363077"/>
    </source>
</evidence>
<keyword evidence="5 6" id="KW-0472">Membrane</keyword>
<organism evidence="8 9">
    <name type="scientific">Punica granatum</name>
    <name type="common">Pomegranate</name>
    <dbReference type="NCBI Taxonomy" id="22663"/>
    <lineage>
        <taxon>Eukaryota</taxon>
        <taxon>Viridiplantae</taxon>
        <taxon>Streptophyta</taxon>
        <taxon>Embryophyta</taxon>
        <taxon>Tracheophyta</taxon>
        <taxon>Spermatophyta</taxon>
        <taxon>Magnoliopsida</taxon>
        <taxon>eudicotyledons</taxon>
        <taxon>Gunneridae</taxon>
        <taxon>Pentapetalae</taxon>
        <taxon>rosids</taxon>
        <taxon>malvids</taxon>
        <taxon>Myrtales</taxon>
        <taxon>Lythraceae</taxon>
        <taxon>Punica</taxon>
    </lineage>
</organism>
<feature type="transmembrane region" description="Helical" evidence="6">
    <location>
        <begin position="42"/>
        <end position="61"/>
    </location>
</feature>
<evidence type="ECO:0000256" key="3">
    <source>
        <dbReference type="ARBA" id="ARBA00022692"/>
    </source>
</evidence>
<evidence type="ECO:0000256" key="4">
    <source>
        <dbReference type="ARBA" id="ARBA00022989"/>
    </source>
</evidence>
<reference evidence="8" key="1">
    <citation type="journal article" date="2020" name="Plant Biotechnol. J.">
        <title>The pomegranate (Punica granatum L.) draft genome dissects genetic divergence between soft- and hard-seeded cultivars.</title>
        <authorList>
            <person name="Luo X."/>
            <person name="Li H."/>
            <person name="Wu Z."/>
            <person name="Yao W."/>
            <person name="Zhao P."/>
            <person name="Cao D."/>
            <person name="Yu H."/>
            <person name="Li K."/>
            <person name="Poudel K."/>
            <person name="Zhao D."/>
            <person name="Zhang F."/>
            <person name="Xia X."/>
            <person name="Chen L."/>
            <person name="Wang Q."/>
            <person name="Jing D."/>
            <person name="Cao S."/>
        </authorList>
    </citation>
    <scope>NUCLEOTIDE SEQUENCE [LARGE SCALE GENOMIC DNA]</scope>
    <source>
        <strain evidence="8">cv. Tunisia</strain>
    </source>
</reference>
<evidence type="ECO:0000256" key="2">
    <source>
        <dbReference type="ARBA" id="ARBA00007635"/>
    </source>
</evidence>
<evidence type="ECO:0000313" key="9">
    <source>
        <dbReference type="RefSeq" id="XP_031384132.1"/>
    </source>
</evidence>
<keyword evidence="4 6" id="KW-1133">Transmembrane helix</keyword>
<feature type="transmembrane region" description="Helical" evidence="6">
    <location>
        <begin position="250"/>
        <end position="270"/>
    </location>
</feature>
<evidence type="ECO:0000256" key="1">
    <source>
        <dbReference type="ARBA" id="ARBA00004141"/>
    </source>
</evidence>
<feature type="transmembrane region" description="Helical" evidence="6">
    <location>
        <begin position="217"/>
        <end position="238"/>
    </location>
</feature>
<name>A0A6P8CJ56_PUNGR</name>
<dbReference type="InterPro" id="IPR000620">
    <property type="entry name" value="EamA_dom"/>
</dbReference>